<reference evidence="11" key="1">
    <citation type="submission" date="2021-04" db="EMBL/GenBank/DDBJ databases">
        <authorList>
            <person name="Yoon J."/>
        </authorList>
    </citation>
    <scope>NUCLEOTIDE SEQUENCE</scope>
    <source>
        <strain evidence="11">KMU-90</strain>
    </source>
</reference>
<dbReference type="GO" id="GO:0071973">
    <property type="term" value="P:bacterial-type flagellum-dependent cell motility"/>
    <property type="evidence" value="ECO:0007669"/>
    <property type="project" value="InterPro"/>
</dbReference>
<evidence type="ECO:0000256" key="2">
    <source>
        <dbReference type="ARBA" id="ARBA00004162"/>
    </source>
</evidence>
<evidence type="ECO:0000256" key="4">
    <source>
        <dbReference type="ARBA" id="ARBA00022475"/>
    </source>
</evidence>
<evidence type="ECO:0000256" key="7">
    <source>
        <dbReference type="ARBA" id="ARBA00022779"/>
    </source>
</evidence>
<feature type="transmembrane region" description="Helical" evidence="10">
    <location>
        <begin position="20"/>
        <end position="39"/>
    </location>
</feature>
<evidence type="ECO:0000256" key="6">
    <source>
        <dbReference type="ARBA" id="ARBA00022692"/>
    </source>
</evidence>
<keyword evidence="6 10" id="KW-0812">Transmembrane</keyword>
<keyword evidence="4" id="KW-1003">Cell membrane</keyword>
<evidence type="ECO:0000256" key="9">
    <source>
        <dbReference type="ARBA" id="ARBA00023136"/>
    </source>
</evidence>
<keyword evidence="12" id="KW-1185">Reference proteome</keyword>
<comment type="function">
    <text evidence="1 10">Controls the rotational direction of flagella during chemotaxis.</text>
</comment>
<organism evidence="11 12">
    <name type="scientific">Thetidibacter halocola</name>
    <dbReference type="NCBI Taxonomy" id="2827239"/>
    <lineage>
        <taxon>Bacteria</taxon>
        <taxon>Pseudomonadati</taxon>
        <taxon>Pseudomonadota</taxon>
        <taxon>Alphaproteobacteria</taxon>
        <taxon>Rhodobacterales</taxon>
        <taxon>Roseobacteraceae</taxon>
        <taxon>Thetidibacter</taxon>
    </lineage>
</organism>
<dbReference type="InterPro" id="IPR005503">
    <property type="entry name" value="FliL"/>
</dbReference>
<evidence type="ECO:0000256" key="1">
    <source>
        <dbReference type="ARBA" id="ARBA00002254"/>
    </source>
</evidence>
<dbReference type="Proteomes" id="UP000681356">
    <property type="component" value="Unassembled WGS sequence"/>
</dbReference>
<proteinExistence type="inferred from homology"/>
<comment type="similarity">
    <text evidence="3 10">Belongs to the FliL family.</text>
</comment>
<keyword evidence="8 10" id="KW-1133">Transmembrane helix</keyword>
<dbReference type="EMBL" id="JAGTUU010000007">
    <property type="protein sequence ID" value="MBS0125742.1"/>
    <property type="molecule type" value="Genomic_DNA"/>
</dbReference>
<sequence length="167" mass="17772">MTDATVDDTATKAGKPSRLPLIIGLVLAIAGGGGGFYAVQSGLLGGASPHAEEAEHAAEDLPETGPLPDVAFVEVPPVTITLGQAMQAGHLRFRASLEVPKAHEQEVLAILPRVQDVMNTYLRALQTEDLQQAAALVRIRAQLLRRIKLVVGEGRVQDLLILDFVLN</sequence>
<evidence type="ECO:0000256" key="10">
    <source>
        <dbReference type="RuleBase" id="RU364125"/>
    </source>
</evidence>
<name>A0A8J7WFA2_9RHOB</name>
<dbReference type="GO" id="GO:0005886">
    <property type="term" value="C:plasma membrane"/>
    <property type="evidence" value="ECO:0007669"/>
    <property type="project" value="UniProtKB-SubCell"/>
</dbReference>
<dbReference type="GO" id="GO:0006935">
    <property type="term" value="P:chemotaxis"/>
    <property type="evidence" value="ECO:0007669"/>
    <property type="project" value="UniProtKB-KW"/>
</dbReference>
<keyword evidence="7 10" id="KW-0283">Flagellar rotation</keyword>
<dbReference type="Pfam" id="PF03748">
    <property type="entry name" value="FliL"/>
    <property type="match status" value="1"/>
</dbReference>
<gene>
    <name evidence="11" type="ORF">KB874_16795</name>
</gene>
<evidence type="ECO:0000256" key="5">
    <source>
        <dbReference type="ARBA" id="ARBA00022500"/>
    </source>
</evidence>
<evidence type="ECO:0000313" key="11">
    <source>
        <dbReference type="EMBL" id="MBS0125742.1"/>
    </source>
</evidence>
<dbReference type="AlphaFoldDB" id="A0A8J7WFA2"/>
<keyword evidence="10" id="KW-0997">Cell inner membrane</keyword>
<comment type="caution">
    <text evidence="11">The sequence shown here is derived from an EMBL/GenBank/DDBJ whole genome shotgun (WGS) entry which is preliminary data.</text>
</comment>
<dbReference type="GO" id="GO:0009425">
    <property type="term" value="C:bacterial-type flagellum basal body"/>
    <property type="evidence" value="ECO:0007669"/>
    <property type="project" value="InterPro"/>
</dbReference>
<keyword evidence="5 10" id="KW-0145">Chemotaxis</keyword>
<dbReference type="RefSeq" id="WP_212537712.1">
    <property type="nucleotide sequence ID" value="NZ_JAGTUU010000007.1"/>
</dbReference>
<evidence type="ECO:0000256" key="8">
    <source>
        <dbReference type="ARBA" id="ARBA00022989"/>
    </source>
</evidence>
<keyword evidence="11" id="KW-0966">Cell projection</keyword>
<evidence type="ECO:0000256" key="3">
    <source>
        <dbReference type="ARBA" id="ARBA00008281"/>
    </source>
</evidence>
<keyword evidence="11" id="KW-0282">Flagellum</keyword>
<protein>
    <recommendedName>
        <fullName evidence="10">Flagellar protein FliL</fullName>
    </recommendedName>
</protein>
<comment type="subcellular location">
    <subcellularLocation>
        <location evidence="10">Cell inner membrane</location>
    </subcellularLocation>
    <subcellularLocation>
        <location evidence="2">Cell membrane</location>
        <topology evidence="2">Single-pass membrane protein</topology>
    </subcellularLocation>
</comment>
<evidence type="ECO:0000313" key="12">
    <source>
        <dbReference type="Proteomes" id="UP000681356"/>
    </source>
</evidence>
<keyword evidence="11" id="KW-0969">Cilium</keyword>
<accession>A0A8J7WFA2</accession>
<keyword evidence="9 10" id="KW-0472">Membrane</keyword>